<evidence type="ECO:0000313" key="2">
    <source>
        <dbReference type="EMBL" id="ORX48531.1"/>
    </source>
</evidence>
<evidence type="ECO:0000313" key="3">
    <source>
        <dbReference type="Proteomes" id="UP000242146"/>
    </source>
</evidence>
<reference evidence="2 3" key="1">
    <citation type="submission" date="2016-07" db="EMBL/GenBank/DDBJ databases">
        <title>Pervasive Adenine N6-methylation of Active Genes in Fungi.</title>
        <authorList>
            <consortium name="DOE Joint Genome Institute"/>
            <person name="Mondo S.J."/>
            <person name="Dannebaum R.O."/>
            <person name="Kuo R.C."/>
            <person name="Labutti K."/>
            <person name="Haridas S."/>
            <person name="Kuo A."/>
            <person name="Salamov A."/>
            <person name="Ahrendt S.R."/>
            <person name="Lipzen A."/>
            <person name="Sullivan W."/>
            <person name="Andreopoulos W.B."/>
            <person name="Clum A."/>
            <person name="Lindquist E."/>
            <person name="Daum C."/>
            <person name="Ramamoorthy G.K."/>
            <person name="Gryganskyi A."/>
            <person name="Culley D."/>
            <person name="Magnuson J.K."/>
            <person name="James T.Y."/>
            <person name="O'Malley M.A."/>
            <person name="Stajich J.E."/>
            <person name="Spatafora J.W."/>
            <person name="Visel A."/>
            <person name="Grigoriev I.V."/>
        </authorList>
    </citation>
    <scope>NUCLEOTIDE SEQUENCE [LARGE SCALE GENOMIC DNA]</scope>
    <source>
        <strain evidence="2 3">NRRL 3301</strain>
    </source>
</reference>
<dbReference type="STRING" id="101127.A0A1X2GAQ0"/>
<feature type="transmembrane region" description="Helical" evidence="1">
    <location>
        <begin position="12"/>
        <end position="29"/>
    </location>
</feature>
<dbReference type="AlphaFoldDB" id="A0A1X2GAQ0"/>
<dbReference type="OrthoDB" id="2244377at2759"/>
<gene>
    <name evidence="2" type="ORF">DM01DRAFT_1409816</name>
</gene>
<keyword evidence="1" id="KW-0472">Membrane</keyword>
<proteinExistence type="predicted"/>
<accession>A0A1X2GAQ0</accession>
<name>A0A1X2GAQ0_9FUNG</name>
<dbReference type="EMBL" id="MCGT01000029">
    <property type="protein sequence ID" value="ORX48531.1"/>
    <property type="molecule type" value="Genomic_DNA"/>
</dbReference>
<sequence>MTPFAPSQRRNLLVIIIITLILIFAYNQHASNDLPSPDAWSDPLHLDKSAISDKNGMTHTNLKLSPPNALACDQVDVNWLATERQYWDGRTIKAMFMQPDGNFTTNHVLMTEGMSTCVVVLLGPSPATSVVRPENHLGPTDSVMLQAVGNATVISIELQQHRHQPNAYFASVYFAQADSYRLEGSVEFRSYFWEQPIYHWYRPVAFTSANMAMVKPLYKLPQDPCDAHNPAHWQGSWMNKTAFQAAYPLDFYGMFGPVQEDHAVFDRLFVPDQCRLDYISYGQAAQCLQNKVIHVWDDGNIRRNIKSFESANRWCKDNQTAECVCNDDMDDDSPFPWLLDPTIPLTINKTWHANTRIFYHPLESITVQSWKPTVQKHVAKITPAQVVLVSVGNYDAALNRIDPKDFALSFDTMLQTLVKDIYPHQTIVIRSPQYFCCGQVPSTSWNLGRNEAFARVVRHLVQQAQAIYGSHRILLWDVYRLGIPENSCVTSGASYSRKNVVNVENILLWNLLCLSPQSTLSS</sequence>
<organism evidence="2 3">
    <name type="scientific">Hesseltinella vesiculosa</name>
    <dbReference type="NCBI Taxonomy" id="101127"/>
    <lineage>
        <taxon>Eukaryota</taxon>
        <taxon>Fungi</taxon>
        <taxon>Fungi incertae sedis</taxon>
        <taxon>Mucoromycota</taxon>
        <taxon>Mucoromycotina</taxon>
        <taxon>Mucoromycetes</taxon>
        <taxon>Mucorales</taxon>
        <taxon>Cunninghamellaceae</taxon>
        <taxon>Hesseltinella</taxon>
    </lineage>
</organism>
<keyword evidence="3" id="KW-1185">Reference proteome</keyword>
<evidence type="ECO:0000256" key="1">
    <source>
        <dbReference type="SAM" id="Phobius"/>
    </source>
</evidence>
<protein>
    <submittedName>
        <fullName evidence="2">Uncharacterized protein</fullName>
    </submittedName>
</protein>
<comment type="caution">
    <text evidence="2">The sequence shown here is derived from an EMBL/GenBank/DDBJ whole genome shotgun (WGS) entry which is preliminary data.</text>
</comment>
<keyword evidence="1" id="KW-0812">Transmembrane</keyword>
<dbReference type="Proteomes" id="UP000242146">
    <property type="component" value="Unassembled WGS sequence"/>
</dbReference>
<dbReference type="SUPFAM" id="SSF52266">
    <property type="entry name" value="SGNH hydrolase"/>
    <property type="match status" value="1"/>
</dbReference>
<keyword evidence="1" id="KW-1133">Transmembrane helix</keyword>